<dbReference type="EMBL" id="JARPOI010000014">
    <property type="protein sequence ID" value="KAJ9159235.1"/>
    <property type="molecule type" value="Genomic_DNA"/>
</dbReference>
<dbReference type="InterPro" id="IPR001220">
    <property type="entry name" value="Legume_lectin_dom"/>
</dbReference>
<evidence type="ECO:0000313" key="4">
    <source>
        <dbReference type="EMBL" id="KAJ9159235.1"/>
    </source>
</evidence>
<name>A0ABQ9L3H8_HEVBR</name>
<dbReference type="Pfam" id="PF00139">
    <property type="entry name" value="Lectin_legB"/>
    <property type="match status" value="1"/>
</dbReference>
<evidence type="ECO:0000256" key="1">
    <source>
        <dbReference type="ARBA" id="ARBA00007606"/>
    </source>
</evidence>
<evidence type="ECO:0000313" key="5">
    <source>
        <dbReference type="Proteomes" id="UP001174677"/>
    </source>
</evidence>
<proteinExistence type="inferred from homology"/>
<protein>
    <recommendedName>
        <fullName evidence="3">Legume lectin domain-containing protein</fullName>
    </recommendedName>
</protein>
<evidence type="ECO:0000256" key="2">
    <source>
        <dbReference type="ARBA" id="ARBA00022734"/>
    </source>
</evidence>
<accession>A0ABQ9L3H8</accession>
<dbReference type="SUPFAM" id="SSF49899">
    <property type="entry name" value="Concanavalin A-like lectins/glucanases"/>
    <property type="match status" value="1"/>
</dbReference>
<dbReference type="InterPro" id="IPR013320">
    <property type="entry name" value="ConA-like_dom_sf"/>
</dbReference>
<keyword evidence="2" id="KW-0430">Lectin</keyword>
<dbReference type="Proteomes" id="UP001174677">
    <property type="component" value="Chromosome 14"/>
</dbReference>
<comment type="similarity">
    <text evidence="1">Belongs to the leguminous lectin family.</text>
</comment>
<sequence>MTAIFLSQTNFLAAGLSFNFTSFTAGDLNISHERAFLAEQAIQLTNSMIGANDKTNFVRATYCKSMHLWDKASSNLTDFQTHFSFVIDSKS</sequence>
<keyword evidence="5" id="KW-1185">Reference proteome</keyword>
<organism evidence="4 5">
    <name type="scientific">Hevea brasiliensis</name>
    <name type="common">Para rubber tree</name>
    <name type="synonym">Siphonia brasiliensis</name>
    <dbReference type="NCBI Taxonomy" id="3981"/>
    <lineage>
        <taxon>Eukaryota</taxon>
        <taxon>Viridiplantae</taxon>
        <taxon>Streptophyta</taxon>
        <taxon>Embryophyta</taxon>
        <taxon>Tracheophyta</taxon>
        <taxon>Spermatophyta</taxon>
        <taxon>Magnoliopsida</taxon>
        <taxon>eudicotyledons</taxon>
        <taxon>Gunneridae</taxon>
        <taxon>Pentapetalae</taxon>
        <taxon>rosids</taxon>
        <taxon>fabids</taxon>
        <taxon>Malpighiales</taxon>
        <taxon>Euphorbiaceae</taxon>
        <taxon>Crotonoideae</taxon>
        <taxon>Micrandreae</taxon>
        <taxon>Hevea</taxon>
    </lineage>
</organism>
<evidence type="ECO:0000259" key="3">
    <source>
        <dbReference type="Pfam" id="PF00139"/>
    </source>
</evidence>
<feature type="non-terminal residue" evidence="4">
    <location>
        <position position="91"/>
    </location>
</feature>
<feature type="domain" description="Legume lectin" evidence="3">
    <location>
        <begin position="16"/>
        <end position="88"/>
    </location>
</feature>
<gene>
    <name evidence="4" type="ORF">P3X46_024755</name>
</gene>
<reference evidence="4" key="1">
    <citation type="journal article" date="2023" name="Plant Biotechnol. J.">
        <title>Chromosome-level wild Hevea brasiliensis genome provides new tools for genomic-assisted breeding and valuable loci to elevate rubber yield.</title>
        <authorList>
            <person name="Cheng H."/>
            <person name="Song X."/>
            <person name="Hu Y."/>
            <person name="Wu T."/>
            <person name="Yang Q."/>
            <person name="An Z."/>
            <person name="Feng S."/>
            <person name="Deng Z."/>
            <person name="Wu W."/>
            <person name="Zeng X."/>
            <person name="Tu M."/>
            <person name="Wang X."/>
            <person name="Huang H."/>
        </authorList>
    </citation>
    <scope>NUCLEOTIDE SEQUENCE</scope>
    <source>
        <strain evidence="4">MT/VB/25A 57/8</strain>
    </source>
</reference>
<dbReference type="Gene3D" id="2.60.120.200">
    <property type="match status" value="1"/>
</dbReference>
<comment type="caution">
    <text evidence="4">The sequence shown here is derived from an EMBL/GenBank/DDBJ whole genome shotgun (WGS) entry which is preliminary data.</text>
</comment>